<dbReference type="Proteomes" id="UP000464318">
    <property type="component" value="Chromosome"/>
</dbReference>
<evidence type="ECO:0000256" key="4">
    <source>
        <dbReference type="ARBA" id="ARBA00022692"/>
    </source>
</evidence>
<proteinExistence type="inferred from homology"/>
<evidence type="ECO:0000256" key="7">
    <source>
        <dbReference type="RuleBase" id="RU362048"/>
    </source>
</evidence>
<protein>
    <recommendedName>
        <fullName evidence="7">UPF0056 membrane protein</fullName>
    </recommendedName>
</protein>
<feature type="transmembrane region" description="Helical" evidence="7">
    <location>
        <begin position="39"/>
        <end position="57"/>
    </location>
</feature>
<evidence type="ECO:0000256" key="1">
    <source>
        <dbReference type="ARBA" id="ARBA00004651"/>
    </source>
</evidence>
<dbReference type="EMBL" id="CP029149">
    <property type="protein sequence ID" value="QHN65522.1"/>
    <property type="molecule type" value="Genomic_DNA"/>
</dbReference>
<keyword evidence="6 7" id="KW-0472">Membrane</keyword>
<dbReference type="GO" id="GO:0005886">
    <property type="term" value="C:plasma membrane"/>
    <property type="evidence" value="ECO:0007669"/>
    <property type="project" value="UniProtKB-SubCell"/>
</dbReference>
<evidence type="ECO:0000313" key="9">
    <source>
        <dbReference type="Proteomes" id="UP000464318"/>
    </source>
</evidence>
<dbReference type="PANTHER" id="PTHR33508:SF1">
    <property type="entry name" value="UPF0056 MEMBRANE PROTEIN YHCE"/>
    <property type="match status" value="1"/>
</dbReference>
<feature type="transmembrane region" description="Helical" evidence="7">
    <location>
        <begin position="64"/>
        <end position="88"/>
    </location>
</feature>
<evidence type="ECO:0000256" key="2">
    <source>
        <dbReference type="ARBA" id="ARBA00009784"/>
    </source>
</evidence>
<dbReference type="PANTHER" id="PTHR33508">
    <property type="entry name" value="UPF0056 MEMBRANE PROTEIN YHCE"/>
    <property type="match status" value="1"/>
</dbReference>
<comment type="subcellular location">
    <subcellularLocation>
        <location evidence="1 7">Cell membrane</location>
        <topology evidence="1 7">Multi-pass membrane protein</topology>
    </subcellularLocation>
</comment>
<sequence>MNLFLITFAALFSVLNPIGNLPVFLGLTHGDTTATKNRIALWVAINVFVILIISFFIGEYILTFFGITIPVLKVTGGFLICLAGFSLLSKSVPKNNEEEEIEKSNSNIAMTPLALPLIAGPGSMSLLIAKSNEHPELTDKAIIIAAVFAVSLIIYIFFRSGNLIPKLLGVAGMTTVSKIIGFLVLAIGLQYITDSLLIIFKI</sequence>
<feature type="transmembrane region" description="Helical" evidence="7">
    <location>
        <begin position="108"/>
        <end position="129"/>
    </location>
</feature>
<dbReference type="AlphaFoldDB" id="A0A6P1QTR7"/>
<evidence type="ECO:0000256" key="6">
    <source>
        <dbReference type="ARBA" id="ARBA00023136"/>
    </source>
</evidence>
<keyword evidence="9" id="KW-1185">Reference proteome</keyword>
<dbReference type="OrthoDB" id="21094at2"/>
<evidence type="ECO:0000256" key="5">
    <source>
        <dbReference type="ARBA" id="ARBA00022989"/>
    </source>
</evidence>
<keyword evidence="5 7" id="KW-1133">Transmembrane helix</keyword>
<gene>
    <name evidence="8" type="ORF">DBX24_06290</name>
</gene>
<comment type="similarity">
    <text evidence="2 7">Belongs to the UPF0056 (MarC) family.</text>
</comment>
<feature type="transmembrane region" description="Helical" evidence="7">
    <location>
        <begin position="141"/>
        <end position="159"/>
    </location>
</feature>
<comment type="caution">
    <text evidence="7">Lacks conserved residue(s) required for the propagation of feature annotation.</text>
</comment>
<dbReference type="Pfam" id="PF01914">
    <property type="entry name" value="MarC"/>
    <property type="match status" value="1"/>
</dbReference>
<dbReference type="NCBIfam" id="TIGR00427">
    <property type="entry name" value="NAAT family transporter"/>
    <property type="match status" value="1"/>
</dbReference>
<organism evidence="8 9">
    <name type="scientific">Bergeyella cardium</name>
    <dbReference type="NCBI Taxonomy" id="1585976"/>
    <lineage>
        <taxon>Bacteria</taxon>
        <taxon>Pseudomonadati</taxon>
        <taxon>Bacteroidota</taxon>
        <taxon>Flavobacteriia</taxon>
        <taxon>Flavobacteriales</taxon>
        <taxon>Weeksellaceae</taxon>
        <taxon>Bergeyella</taxon>
    </lineage>
</organism>
<dbReference type="RefSeq" id="WP_160224326.1">
    <property type="nucleotide sequence ID" value="NZ_CP029149.1"/>
</dbReference>
<keyword evidence="3" id="KW-1003">Cell membrane</keyword>
<evidence type="ECO:0000313" key="8">
    <source>
        <dbReference type="EMBL" id="QHN65522.1"/>
    </source>
</evidence>
<name>A0A6P1QTR7_9FLAO</name>
<reference evidence="8 9" key="1">
    <citation type="submission" date="2018-04" db="EMBL/GenBank/DDBJ databases">
        <title>Characteristic and Complete Genome Sequencing of A Novel Member of Infective Endocarditis Causative Bacteria: Bergeyella cardium QL-PH.</title>
        <authorList>
            <person name="Pan H."/>
            <person name="Sun E."/>
            <person name="Zhang Y."/>
        </authorList>
    </citation>
    <scope>NUCLEOTIDE SEQUENCE [LARGE SCALE GENOMIC DNA]</scope>
    <source>
        <strain evidence="8 9">HPQL</strain>
    </source>
</reference>
<accession>A0A6P1QTR7</accession>
<keyword evidence="4 7" id="KW-0812">Transmembrane</keyword>
<evidence type="ECO:0000256" key="3">
    <source>
        <dbReference type="ARBA" id="ARBA00022475"/>
    </source>
</evidence>
<dbReference type="KEGG" id="bcad:DBX24_06290"/>
<dbReference type="InterPro" id="IPR002771">
    <property type="entry name" value="Multi_antbiot-R_MarC"/>
</dbReference>